<feature type="region of interest" description="Disordered" evidence="6">
    <location>
        <begin position="303"/>
        <end position="327"/>
    </location>
</feature>
<sequence>MPLPRLRHHGWRFVAGRAVREFWLGGGLDKAAMLTFFTLLTFVPTSLAVYSIATLVLANNAELVSELSADFIGTYVPSAYREAVGDVVGMVVDSSAGGVVGLTVGAAVALWSASAYVQAFSRCANLVYGQAEGRRFLPKVAAMLATTLFLLVGIVAVLVSVMLNATVVNATLGPLAEPLGLSGVLEYLLGGFLPVWVWLKWPLIVALVVVLIAVLYYATPNVRQVRFRWLSVGALVALMGLALVSVLFYLYLRFFASLSPYGAIGTLVALMFALWAANAVLVLGVHVDAETERARQLKSGVEAERELKLPPRSTRRPDRRDEVRDRMAERGRDLRMRYLED</sequence>
<accession>A0A0B6TCV9</accession>
<keyword evidence="4 7" id="KW-1133">Transmembrane helix</keyword>
<dbReference type="OrthoDB" id="9781030at2"/>
<evidence type="ECO:0000313" key="8">
    <source>
        <dbReference type="EMBL" id="AJK67782.1"/>
    </source>
</evidence>
<keyword evidence="5 7" id="KW-0472">Membrane</keyword>
<feature type="transmembrane region" description="Helical" evidence="7">
    <location>
        <begin position="195"/>
        <end position="217"/>
    </location>
</feature>
<dbReference type="Proteomes" id="UP000031928">
    <property type="component" value="Chromosome"/>
</dbReference>
<dbReference type="PANTHER" id="PTHR30213">
    <property type="entry name" value="INNER MEMBRANE PROTEIN YHJD"/>
    <property type="match status" value="1"/>
</dbReference>
<dbReference type="RefSeq" id="WP_042620535.1">
    <property type="nucleotide sequence ID" value="NZ_CP007790.1"/>
</dbReference>
<name>A0A0B6TCV9_9CORY</name>
<evidence type="ECO:0008006" key="10">
    <source>
        <dbReference type="Google" id="ProtNLM"/>
    </source>
</evidence>
<dbReference type="InterPro" id="IPR017039">
    <property type="entry name" value="Virul_fac_BrkB"/>
</dbReference>
<reference evidence="8 9" key="1">
    <citation type="submission" date="2014-05" db="EMBL/GenBank/DDBJ databases">
        <title>Complete genome sequence of Corynebacterium marinum DSM 44953.</title>
        <authorList>
            <person name="Schaffert L."/>
            <person name="Albersmeier A."/>
            <person name="Kalinowski J."/>
            <person name="Ruckert C."/>
        </authorList>
    </citation>
    <scope>NUCLEOTIDE SEQUENCE [LARGE SCALE GENOMIC DNA]</scope>
    <source>
        <strain evidence="8 9">DSM 44953</strain>
    </source>
</reference>
<dbReference type="STRING" id="1224162.B840_00710"/>
<comment type="subcellular location">
    <subcellularLocation>
        <location evidence="1">Cell membrane</location>
        <topology evidence="1">Multi-pass membrane protein</topology>
    </subcellularLocation>
</comment>
<dbReference type="AlphaFoldDB" id="A0A0B6TCV9"/>
<organism evidence="8 9">
    <name type="scientific">Corynebacterium marinum DSM 44953</name>
    <dbReference type="NCBI Taxonomy" id="1224162"/>
    <lineage>
        <taxon>Bacteria</taxon>
        <taxon>Bacillati</taxon>
        <taxon>Actinomycetota</taxon>
        <taxon>Actinomycetes</taxon>
        <taxon>Mycobacteriales</taxon>
        <taxon>Corynebacteriaceae</taxon>
        <taxon>Corynebacterium</taxon>
    </lineage>
</organism>
<feature type="transmembrane region" description="Helical" evidence="7">
    <location>
        <begin position="34"/>
        <end position="58"/>
    </location>
</feature>
<evidence type="ECO:0000256" key="7">
    <source>
        <dbReference type="SAM" id="Phobius"/>
    </source>
</evidence>
<proteinExistence type="predicted"/>
<evidence type="ECO:0000256" key="5">
    <source>
        <dbReference type="ARBA" id="ARBA00023136"/>
    </source>
</evidence>
<evidence type="ECO:0000256" key="3">
    <source>
        <dbReference type="ARBA" id="ARBA00022692"/>
    </source>
</evidence>
<dbReference type="EMBL" id="CP007790">
    <property type="protein sequence ID" value="AJK67782.1"/>
    <property type="molecule type" value="Genomic_DNA"/>
</dbReference>
<dbReference type="PIRSF" id="PIRSF035875">
    <property type="entry name" value="RNase_BN"/>
    <property type="match status" value="1"/>
</dbReference>
<dbReference type="KEGG" id="cmq:B840_00710"/>
<keyword evidence="9" id="KW-1185">Reference proteome</keyword>
<keyword evidence="2" id="KW-1003">Cell membrane</keyword>
<dbReference type="Pfam" id="PF03631">
    <property type="entry name" value="Virul_fac_BrkB"/>
    <property type="match status" value="1"/>
</dbReference>
<evidence type="ECO:0000256" key="4">
    <source>
        <dbReference type="ARBA" id="ARBA00022989"/>
    </source>
</evidence>
<evidence type="ECO:0000313" key="9">
    <source>
        <dbReference type="Proteomes" id="UP000031928"/>
    </source>
</evidence>
<evidence type="ECO:0000256" key="6">
    <source>
        <dbReference type="SAM" id="MobiDB-lite"/>
    </source>
</evidence>
<feature type="transmembrane region" description="Helical" evidence="7">
    <location>
        <begin position="140"/>
        <end position="163"/>
    </location>
</feature>
<evidence type="ECO:0000256" key="1">
    <source>
        <dbReference type="ARBA" id="ARBA00004651"/>
    </source>
</evidence>
<feature type="transmembrane region" description="Helical" evidence="7">
    <location>
        <begin position="264"/>
        <end position="285"/>
    </location>
</feature>
<evidence type="ECO:0000256" key="2">
    <source>
        <dbReference type="ARBA" id="ARBA00022475"/>
    </source>
</evidence>
<dbReference type="HOGENOM" id="CLU_045539_3_1_11"/>
<protein>
    <recommendedName>
        <fullName evidence="10">YihY/virulence factor BrkB family protein</fullName>
    </recommendedName>
</protein>
<gene>
    <name evidence="8" type="ORF">B840_00710</name>
</gene>
<keyword evidence="3 7" id="KW-0812">Transmembrane</keyword>
<feature type="transmembrane region" description="Helical" evidence="7">
    <location>
        <begin position="99"/>
        <end position="119"/>
    </location>
</feature>
<dbReference type="PANTHER" id="PTHR30213:SF0">
    <property type="entry name" value="UPF0761 MEMBRANE PROTEIN YIHY"/>
    <property type="match status" value="1"/>
</dbReference>
<feature type="transmembrane region" description="Helical" evidence="7">
    <location>
        <begin position="229"/>
        <end position="252"/>
    </location>
</feature>
<dbReference type="GO" id="GO:0005886">
    <property type="term" value="C:plasma membrane"/>
    <property type="evidence" value="ECO:0007669"/>
    <property type="project" value="UniProtKB-SubCell"/>
</dbReference>